<dbReference type="EMBL" id="CP002189">
    <property type="protein sequence ID" value="ADV33790.1"/>
    <property type="molecule type" value="Genomic_DNA"/>
</dbReference>
<organism evidence="10 11">
    <name type="scientific">Blochmanniella vafra (strain BVAF)</name>
    <dbReference type="NCBI Taxonomy" id="859654"/>
    <lineage>
        <taxon>Bacteria</taxon>
        <taxon>Pseudomonadati</taxon>
        <taxon>Pseudomonadota</taxon>
        <taxon>Gammaproteobacteria</taxon>
        <taxon>Enterobacterales</taxon>
        <taxon>Enterobacteriaceae</taxon>
        <taxon>ant endosymbionts</taxon>
        <taxon>Candidatus Blochmanniella</taxon>
    </lineage>
</organism>
<dbReference type="Pfam" id="PF12704">
    <property type="entry name" value="MacB_PCD"/>
    <property type="match status" value="1"/>
</dbReference>
<dbReference type="RefSeq" id="WP_013516715.1">
    <property type="nucleotide sequence ID" value="NC_014909.2"/>
</dbReference>
<feature type="domain" description="MacB-like periplasmic core" evidence="9">
    <location>
        <begin position="25"/>
        <end position="217"/>
    </location>
</feature>
<evidence type="ECO:0000256" key="7">
    <source>
        <dbReference type="SAM" id="Phobius"/>
    </source>
</evidence>
<dbReference type="InterPro" id="IPR025857">
    <property type="entry name" value="MacB_PCD"/>
</dbReference>
<comment type="similarity">
    <text evidence="2">Belongs to the ABC-4 integral membrane protein family. LolC/E subfamily.</text>
</comment>
<keyword evidence="3" id="KW-1003">Cell membrane</keyword>
<evidence type="ECO:0000259" key="8">
    <source>
        <dbReference type="Pfam" id="PF02687"/>
    </source>
</evidence>
<dbReference type="Proteomes" id="UP000007464">
    <property type="component" value="Chromosome"/>
</dbReference>
<keyword evidence="11" id="KW-1185">Reference proteome</keyword>
<protein>
    <submittedName>
        <fullName evidence="10">Lipoprotein-releasing system transmembrane protein lolE</fullName>
    </submittedName>
</protein>
<dbReference type="PANTHER" id="PTHR30489">
    <property type="entry name" value="LIPOPROTEIN-RELEASING SYSTEM TRANSMEMBRANE PROTEIN LOLE"/>
    <property type="match status" value="1"/>
</dbReference>
<dbReference type="STRING" id="859654.BVAF_397"/>
<evidence type="ECO:0000259" key="9">
    <source>
        <dbReference type="Pfam" id="PF12704"/>
    </source>
</evidence>
<feature type="domain" description="ABC3 transporter permease C-terminal" evidence="8">
    <location>
        <begin position="277"/>
        <end position="409"/>
    </location>
</feature>
<name>E8Q696_BLOVB</name>
<dbReference type="OrthoDB" id="9808461at2"/>
<evidence type="ECO:0000256" key="1">
    <source>
        <dbReference type="ARBA" id="ARBA00004651"/>
    </source>
</evidence>
<dbReference type="InterPro" id="IPR003838">
    <property type="entry name" value="ABC3_permease_C"/>
</dbReference>
<keyword evidence="4 7" id="KW-0812">Transmembrane</keyword>
<evidence type="ECO:0000256" key="5">
    <source>
        <dbReference type="ARBA" id="ARBA00022989"/>
    </source>
</evidence>
<evidence type="ECO:0000313" key="10">
    <source>
        <dbReference type="EMBL" id="ADV33790.1"/>
    </source>
</evidence>
<feature type="transmembrane region" description="Helical" evidence="7">
    <location>
        <begin position="20"/>
        <end position="46"/>
    </location>
</feature>
<evidence type="ECO:0000256" key="2">
    <source>
        <dbReference type="ARBA" id="ARBA00005236"/>
    </source>
</evidence>
<dbReference type="AlphaFoldDB" id="E8Q696"/>
<dbReference type="GO" id="GO:0098797">
    <property type="term" value="C:plasma membrane protein complex"/>
    <property type="evidence" value="ECO:0007669"/>
    <property type="project" value="TreeGrafter"/>
</dbReference>
<feature type="transmembrane region" description="Helical" evidence="7">
    <location>
        <begin position="272"/>
        <end position="296"/>
    </location>
</feature>
<dbReference type="PANTHER" id="PTHR30489:SF0">
    <property type="entry name" value="LIPOPROTEIN-RELEASING SYSTEM TRANSMEMBRANE PROTEIN LOLE"/>
    <property type="match status" value="1"/>
</dbReference>
<proteinExistence type="inferred from homology"/>
<dbReference type="KEGG" id="bva:BVAF_397"/>
<keyword evidence="6 7" id="KW-0472">Membrane</keyword>
<evidence type="ECO:0000256" key="4">
    <source>
        <dbReference type="ARBA" id="ARBA00022692"/>
    </source>
</evidence>
<feature type="transmembrane region" description="Helical" evidence="7">
    <location>
        <begin position="321"/>
        <end position="347"/>
    </location>
</feature>
<evidence type="ECO:0000256" key="3">
    <source>
        <dbReference type="ARBA" id="ARBA00022475"/>
    </source>
</evidence>
<dbReference type="Pfam" id="PF02687">
    <property type="entry name" value="FtsX"/>
    <property type="match status" value="1"/>
</dbReference>
<keyword evidence="5 7" id="KW-1133">Transmembrane helix</keyword>
<gene>
    <name evidence="10" type="primary">lolE</name>
    <name evidence="10" type="ordered locus">BVAF_397</name>
</gene>
<comment type="subcellular location">
    <subcellularLocation>
        <location evidence="1">Cell membrane</location>
        <topology evidence="1">Multi-pass membrane protein</topology>
    </subcellularLocation>
</comment>
<keyword evidence="10" id="KW-0449">Lipoprotein</keyword>
<evidence type="ECO:0000313" key="11">
    <source>
        <dbReference type="Proteomes" id="UP000007464"/>
    </source>
</evidence>
<accession>E8Q696</accession>
<evidence type="ECO:0000256" key="6">
    <source>
        <dbReference type="ARBA" id="ARBA00023136"/>
    </source>
</evidence>
<dbReference type="GO" id="GO:0044874">
    <property type="term" value="P:lipoprotein localization to outer membrane"/>
    <property type="evidence" value="ECO:0007669"/>
    <property type="project" value="TreeGrafter"/>
</dbReference>
<reference evidence="10 11" key="1">
    <citation type="journal article" date="2010" name="BMC Genomics">
        <title>Unprecedented loss of ammonia assimilation capability in a urease-encoding bacterial mutualist.</title>
        <authorList>
            <person name="Williams L.E."/>
            <person name="Wernegreen J.J."/>
        </authorList>
    </citation>
    <scope>NUCLEOTIDE SEQUENCE [LARGE SCALE GENOMIC DNA]</scope>
    <source>
        <strain evidence="10 11">BVAF</strain>
    </source>
</reference>
<dbReference type="HOGENOM" id="CLU_000604_8_1_6"/>
<dbReference type="InterPro" id="IPR051447">
    <property type="entry name" value="Lipoprotein-release_system"/>
</dbReference>
<feature type="transmembrane region" description="Helical" evidence="7">
    <location>
        <begin position="382"/>
        <end position="402"/>
    </location>
</feature>
<sequence length="414" mass="47443">MFLSLRIALRFYQGGKRNILASLISLVSVIVIGVGIAVSIIIFSIINGFEYELSKRILSIVPHGEITTVNNIPLINWKEILTYVIKIPQVINASPYIHFSSIIKFHNKWHLVYIKSVNLLNNVNIYDHVLTNFIEKDSWKRFCENKNQIILGEGVSIALNIKEGDWITVFLVNNFNLDNRLALTKQVSLQVSGILKLHSYLDNSLAIISLLDAQNYYNNRLGVDGIEFSVNNVFHIKKIIKNMKFMINKNIKISSWIDMYGYIYHDIQIVRIIIYLSVILIIGVSCFSVITVLILLTKHKNYDIAVLRAIGAQAILIQRIFLWYGFLIYCVSSVIGVGLGVLVSLILKNFGARYINLFKINFDAKSVYFIDFLPVQVHILDIYLLLIVVLLLGFLISWYGSLKVRKINLFRILR</sequence>